<dbReference type="SUPFAM" id="SSF51011">
    <property type="entry name" value="Glycosyl hydrolase domain"/>
    <property type="match status" value="1"/>
</dbReference>
<feature type="domain" description="Glycosyl hydrolase family 13 catalytic" evidence="2">
    <location>
        <begin position="193"/>
        <end position="607"/>
    </location>
</feature>
<dbReference type="PANTHER" id="PTHR10357:SF213">
    <property type="entry name" value="ALPHA AMYLASE CATALYTIC REGION"/>
    <property type="match status" value="1"/>
</dbReference>
<protein>
    <recommendedName>
        <fullName evidence="2">Glycosyl hydrolase family 13 catalytic domain-containing protein</fullName>
    </recommendedName>
</protein>
<dbReference type="InterPro" id="IPR045857">
    <property type="entry name" value="O16G_dom_2"/>
</dbReference>
<keyword evidence="4" id="KW-1185">Reference proteome</keyword>
<feature type="compositionally biased region" description="Basic and acidic residues" evidence="1">
    <location>
        <begin position="82"/>
        <end position="95"/>
    </location>
</feature>
<evidence type="ECO:0000313" key="3">
    <source>
        <dbReference type="EMBL" id="EME37127.1"/>
    </source>
</evidence>
<dbReference type="SMART" id="SM00642">
    <property type="entry name" value="Aamy"/>
    <property type="match status" value="1"/>
</dbReference>
<feature type="region of interest" description="Disordered" evidence="1">
    <location>
        <begin position="1"/>
        <end position="95"/>
    </location>
</feature>
<comment type="caution">
    <text evidence="3">The sequence shown here is derived from an EMBL/GenBank/DDBJ whole genome shotgun (WGS) entry which is preliminary data.</text>
</comment>
<dbReference type="STRING" id="71999.KPaMU14_11950"/>
<accession>M2WF11</accession>
<gene>
    <name evidence="3" type="ORF">C884_02041</name>
</gene>
<dbReference type="EMBL" id="ANHZ02000005">
    <property type="protein sequence ID" value="EME37127.1"/>
    <property type="molecule type" value="Genomic_DNA"/>
</dbReference>
<dbReference type="AlphaFoldDB" id="M2WF11"/>
<dbReference type="InterPro" id="IPR013780">
    <property type="entry name" value="Glyco_hydro_b"/>
</dbReference>
<dbReference type="Gene3D" id="3.20.20.80">
    <property type="entry name" value="Glycosidases"/>
    <property type="match status" value="1"/>
</dbReference>
<sequence length="723" mass="78585">MGEDITQLAISAPDHPDDDRPGASVHGAGSGTVGRRRRSVARPHADLSSGDAAAALTAAESSEGLTAHRPAERSVEAFAPSPRERELPERAEAPHADLLRVARTRLDDDALRHLPDAPAFRRRAEEHLGRLVELIVEIYADRAEHQELAVVVGDLAVMLAGSWAARSSALRQADAAAEGAQPWWLSRGSFAAAAYADRWAGGFSGVQERIPYLQQLGITHLRLMPPFRAHPERPDGGFAVSSHRETDPRLGGADDLRRLADALRRAGISLMLDVVTSRTSSDHDWARAAADGSEYFERLYQVRRGTRRGSSRPLTLDEAQARSAAGQEWVPLNPGSRFDPRLVRSTAAPEQWDLDWSSPHVLLCVAGELLHVAGLGAQVLRVDPASRLWSGDDARESHRRGLLVLEALAEVLRIAAPSSVLETQDADDVRSEGAPVGQGLGRTSLIWSALATRSVEMLERAVPQPGASAGTGRLLPVRQHDALSWGFGPQDVPEGIDPQAHREFLDRFYTGGFPGAFAAESGCVRTEHGVCGTSASLSGIREEPGAGAARLLLAHAVAFSMSGVPELWLGDELAVLNDVDWQREPGHADDPRWLHRPRLEASALESRHDFFATAGQVYGTIRRLAQMRAAAFEFEGQEVVDFDTRNPAVLGLQRVGLRPDGELPQTVVLCLANFSDWAQFVTGETLSGFLPRGTRLRDDVEIDLREGILLEAHGWSWVRVIPR</sequence>
<reference evidence="3 4" key="1">
    <citation type="journal article" date="2014" name="Genome Announc.">
        <title>Draft Genome Sequence of Kocuria palustris PEL.</title>
        <authorList>
            <person name="Sharma G."/>
            <person name="Khatri I."/>
            <person name="Subramanian S."/>
        </authorList>
    </citation>
    <scope>NUCLEOTIDE SEQUENCE [LARGE SCALE GENOMIC DNA]</scope>
    <source>
        <strain evidence="3 4">PEL</strain>
    </source>
</reference>
<dbReference type="Proteomes" id="UP000009877">
    <property type="component" value="Unassembled WGS sequence"/>
</dbReference>
<dbReference type="Gene3D" id="3.90.400.10">
    <property type="entry name" value="Oligo-1,6-glucosidase, Domain 2"/>
    <property type="match status" value="1"/>
</dbReference>
<dbReference type="PANTHER" id="PTHR10357">
    <property type="entry name" value="ALPHA-AMYLASE FAMILY MEMBER"/>
    <property type="match status" value="1"/>
</dbReference>
<dbReference type="Gene3D" id="2.60.40.1180">
    <property type="entry name" value="Golgi alpha-mannosidase II"/>
    <property type="match status" value="1"/>
</dbReference>
<feature type="compositionally biased region" description="Low complexity" evidence="1">
    <location>
        <begin position="46"/>
        <end position="64"/>
    </location>
</feature>
<dbReference type="Gene3D" id="1.10.1740.10">
    <property type="match status" value="1"/>
</dbReference>
<name>M2WF11_9MICC</name>
<dbReference type="Pfam" id="PF00128">
    <property type="entry name" value="Alpha-amylase"/>
    <property type="match status" value="1"/>
</dbReference>
<proteinExistence type="predicted"/>
<evidence type="ECO:0000313" key="4">
    <source>
        <dbReference type="Proteomes" id="UP000009877"/>
    </source>
</evidence>
<dbReference type="GO" id="GO:0005975">
    <property type="term" value="P:carbohydrate metabolic process"/>
    <property type="evidence" value="ECO:0007669"/>
    <property type="project" value="InterPro"/>
</dbReference>
<dbReference type="SUPFAM" id="SSF51445">
    <property type="entry name" value="(Trans)glycosidases"/>
    <property type="match status" value="1"/>
</dbReference>
<organism evidence="3 4">
    <name type="scientific">Kocuria palustris PEL</name>
    <dbReference type="NCBI Taxonomy" id="1236550"/>
    <lineage>
        <taxon>Bacteria</taxon>
        <taxon>Bacillati</taxon>
        <taxon>Actinomycetota</taxon>
        <taxon>Actinomycetes</taxon>
        <taxon>Micrococcales</taxon>
        <taxon>Micrococcaceae</taxon>
        <taxon>Kocuria</taxon>
    </lineage>
</organism>
<evidence type="ECO:0000259" key="2">
    <source>
        <dbReference type="SMART" id="SM00642"/>
    </source>
</evidence>
<evidence type="ECO:0000256" key="1">
    <source>
        <dbReference type="SAM" id="MobiDB-lite"/>
    </source>
</evidence>
<dbReference type="RefSeq" id="WP_006214045.1">
    <property type="nucleotide sequence ID" value="NZ_ANHZ02000005.1"/>
</dbReference>
<dbReference type="InterPro" id="IPR017853">
    <property type="entry name" value="GH"/>
</dbReference>
<dbReference type="InterPro" id="IPR006047">
    <property type="entry name" value="GH13_cat_dom"/>
</dbReference>